<feature type="non-terminal residue" evidence="2">
    <location>
        <position position="91"/>
    </location>
</feature>
<dbReference type="InterPro" id="IPR043757">
    <property type="entry name" value="DUF5703_N"/>
</dbReference>
<name>X1E0A3_9ZZZZ</name>
<gene>
    <name evidence="2" type="ORF">S01H4_63354</name>
</gene>
<organism evidence="2">
    <name type="scientific">marine sediment metagenome</name>
    <dbReference type="NCBI Taxonomy" id="412755"/>
    <lineage>
        <taxon>unclassified sequences</taxon>
        <taxon>metagenomes</taxon>
        <taxon>ecological metagenomes</taxon>
    </lineage>
</organism>
<reference evidence="2" key="1">
    <citation type="journal article" date="2014" name="Front. Microbiol.">
        <title>High frequency of phylogenetically diverse reductive dehalogenase-homologous genes in deep subseafloor sedimentary metagenomes.</title>
        <authorList>
            <person name="Kawai M."/>
            <person name="Futagami T."/>
            <person name="Toyoda A."/>
            <person name="Takaki Y."/>
            <person name="Nishi S."/>
            <person name="Hori S."/>
            <person name="Arai W."/>
            <person name="Tsubouchi T."/>
            <person name="Morono Y."/>
            <person name="Uchiyama I."/>
            <person name="Ito T."/>
            <person name="Fujiyama A."/>
            <person name="Inagaki F."/>
            <person name="Takami H."/>
        </authorList>
    </citation>
    <scope>NUCLEOTIDE SEQUENCE</scope>
    <source>
        <strain evidence="2">Expedition CK06-06</strain>
    </source>
</reference>
<comment type="caution">
    <text evidence="2">The sequence shown here is derived from an EMBL/GenBank/DDBJ whole genome shotgun (WGS) entry which is preliminary data.</text>
</comment>
<sequence length="91" mass="9954">MSKTAFSITIIASIIFMAPAHLANAKNNTAQLDTCNVVWSSQSKDSSESMPVGGGDIGLNVWVENNELLFYIARSGTFDENNEFLKLGRVR</sequence>
<dbReference type="AlphaFoldDB" id="X1E0A3"/>
<feature type="domain" description="DUF5703" evidence="1">
    <location>
        <begin position="38"/>
        <end position="91"/>
    </location>
</feature>
<proteinExistence type="predicted"/>
<dbReference type="EMBL" id="BART01038074">
    <property type="protein sequence ID" value="GAH13865.1"/>
    <property type="molecule type" value="Genomic_DNA"/>
</dbReference>
<evidence type="ECO:0000259" key="1">
    <source>
        <dbReference type="Pfam" id="PF18961"/>
    </source>
</evidence>
<accession>X1E0A3</accession>
<protein>
    <recommendedName>
        <fullName evidence="1">DUF5703 domain-containing protein</fullName>
    </recommendedName>
</protein>
<evidence type="ECO:0000313" key="2">
    <source>
        <dbReference type="EMBL" id="GAH13865.1"/>
    </source>
</evidence>
<dbReference type="Pfam" id="PF18961">
    <property type="entry name" value="DUF5703_N"/>
    <property type="match status" value="1"/>
</dbReference>